<evidence type="ECO:0000313" key="2">
    <source>
        <dbReference type="EMBL" id="GMI32153.1"/>
    </source>
</evidence>
<dbReference type="OrthoDB" id="10556490at2759"/>
<organism evidence="2 3">
    <name type="scientific">Triparma columacea</name>
    <dbReference type="NCBI Taxonomy" id="722753"/>
    <lineage>
        <taxon>Eukaryota</taxon>
        <taxon>Sar</taxon>
        <taxon>Stramenopiles</taxon>
        <taxon>Ochrophyta</taxon>
        <taxon>Bolidophyceae</taxon>
        <taxon>Parmales</taxon>
        <taxon>Triparmaceae</taxon>
        <taxon>Triparma</taxon>
    </lineage>
</organism>
<feature type="domain" description="EGF-like" evidence="1">
    <location>
        <begin position="212"/>
        <end position="258"/>
    </location>
</feature>
<evidence type="ECO:0000313" key="3">
    <source>
        <dbReference type="Proteomes" id="UP001165065"/>
    </source>
</evidence>
<sequence>MDRLDLLEGAPGGVVGLEEDDIYSELELTQDWSPDNLEDGFSLSQVDSARVYASAAIDAIDIIPRPKFAPAGAKRAMRLGVFGKFLLGLSVLANLIAAEELRGGISVAEERRKLAITLSGSNLGNCVVNGNCFSSLPYTNSEVCEFTTDVAGVLSVSSFATEANWDKLTVGGVMYDGTDGPDGVSVAAGDTISWFSDSYVSMAGFEICIGAPCTATTNPSDDGSSGDLYCINGGSVQGVAGMCTCTGCNLGFGGPSCAVCAAGFSGSDCSTAEACVATTTATDVGSDGNFYCVNGGSIGGTAGQCTCTGCDTGFTGESCHSTLHTAADMDTLFNLVSSYSSSWSTSTNTGNNLMANGDSAVLSTVTFKCSDGTCADSERMLYSDDSFGEVRCSSDDATCVIDGEEQRRVIHVSGTGSGKVTIRAITIQNGHAQYSGGGIYASTMAAVDVKLCLFINCQSTSTSSYYGGGAIYASTSGTILNVYGTSFSGSVSGGAGSDIKASSATIIIHATCPVPYSHLVAAQGEALDISGTIDGSAFSYDCSDCTGTSETSDDGSDGNFYCINGGSVKGFAPSCTCTDCDLGFGGPNCAVCAAGYSGDDCTPGGCVATTNAADDGSDGNLYCINGGSIGGSAGSCTCTCTTGWFGPSCDVQNVISLSGGNTGSCAVDGSCFSSLSYTNSESCTFTASIGGELHVTSFETEANFDKLTVGGVVYDGTNGPDGVSINAGETIGWYSDTSATRAGFEICIGAPCTATTNPSDDGSGGDFYCINEGSVQGVAGMCTCTGCNSGYGGPNCAVCAAGYSGSDCSTAEACVATSTATDDGSDGNFYCVNGGSIGGTTGSCTCTACDAGFTGESCHS</sequence>
<feature type="non-terminal residue" evidence="2">
    <location>
        <position position="1"/>
    </location>
</feature>
<keyword evidence="3" id="KW-1185">Reference proteome</keyword>
<proteinExistence type="predicted"/>
<comment type="caution">
    <text evidence="2">The sequence shown here is derived from an EMBL/GenBank/DDBJ whole genome shotgun (WGS) entry which is preliminary data.</text>
</comment>
<dbReference type="EMBL" id="BRYA01000016">
    <property type="protein sequence ID" value="GMI32153.1"/>
    <property type="molecule type" value="Genomic_DNA"/>
</dbReference>
<dbReference type="SMART" id="SM00181">
    <property type="entry name" value="EGF"/>
    <property type="match status" value="5"/>
</dbReference>
<feature type="domain" description="EGF-like" evidence="1">
    <location>
        <begin position="544"/>
        <end position="590"/>
    </location>
</feature>
<dbReference type="AlphaFoldDB" id="A0A9W7L614"/>
<feature type="domain" description="EGF-like" evidence="1">
    <location>
        <begin position="591"/>
        <end position="650"/>
    </location>
</feature>
<protein>
    <recommendedName>
        <fullName evidence="1">EGF-like domain-containing protein</fullName>
    </recommendedName>
</protein>
<evidence type="ECO:0000259" key="1">
    <source>
        <dbReference type="SMART" id="SM00181"/>
    </source>
</evidence>
<name>A0A9W7L614_9STRA</name>
<accession>A0A9W7L614</accession>
<feature type="domain" description="EGF-like" evidence="1">
    <location>
        <begin position="751"/>
        <end position="797"/>
    </location>
</feature>
<gene>
    <name evidence="2" type="ORF">TrCOL_g6757</name>
</gene>
<reference evidence="3" key="1">
    <citation type="journal article" date="2023" name="Commun. Biol.">
        <title>Genome analysis of Parmales, the sister group of diatoms, reveals the evolutionary specialization of diatoms from phago-mixotrophs to photoautotrophs.</title>
        <authorList>
            <person name="Ban H."/>
            <person name="Sato S."/>
            <person name="Yoshikawa S."/>
            <person name="Yamada K."/>
            <person name="Nakamura Y."/>
            <person name="Ichinomiya M."/>
            <person name="Sato N."/>
            <person name="Blanc-Mathieu R."/>
            <person name="Endo H."/>
            <person name="Kuwata A."/>
            <person name="Ogata H."/>
        </authorList>
    </citation>
    <scope>NUCLEOTIDE SEQUENCE [LARGE SCALE GENOMIC DNA]</scope>
</reference>
<feature type="domain" description="EGF-like" evidence="1">
    <location>
        <begin position="798"/>
        <end position="859"/>
    </location>
</feature>
<dbReference type="InterPro" id="IPR000742">
    <property type="entry name" value="EGF"/>
</dbReference>
<dbReference type="Proteomes" id="UP001165065">
    <property type="component" value="Unassembled WGS sequence"/>
</dbReference>